<feature type="region of interest" description="Disordered" evidence="1">
    <location>
        <begin position="239"/>
        <end position="261"/>
    </location>
</feature>
<feature type="chain" id="PRO_5040491478" evidence="2">
    <location>
        <begin position="19"/>
        <end position="261"/>
    </location>
</feature>
<evidence type="ECO:0000256" key="2">
    <source>
        <dbReference type="SAM" id="SignalP"/>
    </source>
</evidence>
<protein>
    <submittedName>
        <fullName evidence="3">Uncharacterized protein</fullName>
    </submittedName>
</protein>
<dbReference type="Proteomes" id="UP000799776">
    <property type="component" value="Unassembled WGS sequence"/>
</dbReference>
<organism evidence="3 4">
    <name type="scientific">Saccharata proteae CBS 121410</name>
    <dbReference type="NCBI Taxonomy" id="1314787"/>
    <lineage>
        <taxon>Eukaryota</taxon>
        <taxon>Fungi</taxon>
        <taxon>Dikarya</taxon>
        <taxon>Ascomycota</taxon>
        <taxon>Pezizomycotina</taxon>
        <taxon>Dothideomycetes</taxon>
        <taxon>Dothideomycetes incertae sedis</taxon>
        <taxon>Botryosphaeriales</taxon>
        <taxon>Saccharataceae</taxon>
        <taxon>Saccharata</taxon>
    </lineage>
</organism>
<proteinExistence type="predicted"/>
<evidence type="ECO:0000313" key="3">
    <source>
        <dbReference type="EMBL" id="KAF2083400.1"/>
    </source>
</evidence>
<accession>A0A9P4LRC0</accession>
<feature type="signal peptide" evidence="2">
    <location>
        <begin position="1"/>
        <end position="18"/>
    </location>
</feature>
<gene>
    <name evidence="3" type="ORF">K490DRAFT_60517</name>
</gene>
<sequence>MRFSTLSALVIVPAATMALPGQYLSGSAFEPFPMMELKRSANEGVHEKRSDGFAPLPTGTPTVPSYPTLAVTAEEGIFDKRFEDEVDAIAYESGHGKRDVSYPTAYVKRSEASGYVRRSEPSGYVRRSEPSGYVRRSEPSGYVRRSEPSGYVKRSEPTGYVRRSEPTGYVKRAEPTGYVKRADPTGFVTKRSTPTGYVKREANVEHEEQNAHINREELIKRYYPTGYLKGRQYGPYAPAPTGGSFPGLKLGLDEGVAEKRV</sequence>
<reference evidence="3" key="1">
    <citation type="journal article" date="2020" name="Stud. Mycol.">
        <title>101 Dothideomycetes genomes: a test case for predicting lifestyles and emergence of pathogens.</title>
        <authorList>
            <person name="Haridas S."/>
            <person name="Albert R."/>
            <person name="Binder M."/>
            <person name="Bloem J."/>
            <person name="Labutti K."/>
            <person name="Salamov A."/>
            <person name="Andreopoulos B."/>
            <person name="Baker S."/>
            <person name="Barry K."/>
            <person name="Bills G."/>
            <person name="Bluhm B."/>
            <person name="Cannon C."/>
            <person name="Castanera R."/>
            <person name="Culley D."/>
            <person name="Daum C."/>
            <person name="Ezra D."/>
            <person name="Gonzalez J."/>
            <person name="Henrissat B."/>
            <person name="Kuo A."/>
            <person name="Liang C."/>
            <person name="Lipzen A."/>
            <person name="Lutzoni F."/>
            <person name="Magnuson J."/>
            <person name="Mondo S."/>
            <person name="Nolan M."/>
            <person name="Ohm R."/>
            <person name="Pangilinan J."/>
            <person name="Park H.-J."/>
            <person name="Ramirez L."/>
            <person name="Alfaro M."/>
            <person name="Sun H."/>
            <person name="Tritt A."/>
            <person name="Yoshinaga Y."/>
            <person name="Zwiers L.-H."/>
            <person name="Turgeon B."/>
            <person name="Goodwin S."/>
            <person name="Spatafora J."/>
            <person name="Crous P."/>
            <person name="Grigoriev I."/>
        </authorList>
    </citation>
    <scope>NUCLEOTIDE SEQUENCE</scope>
    <source>
        <strain evidence="3">CBS 121410</strain>
    </source>
</reference>
<evidence type="ECO:0000313" key="4">
    <source>
        <dbReference type="Proteomes" id="UP000799776"/>
    </source>
</evidence>
<dbReference type="EMBL" id="ML978791">
    <property type="protein sequence ID" value="KAF2083400.1"/>
    <property type="molecule type" value="Genomic_DNA"/>
</dbReference>
<dbReference type="AlphaFoldDB" id="A0A9P4LRC0"/>
<keyword evidence="2" id="KW-0732">Signal</keyword>
<feature type="region of interest" description="Disordered" evidence="1">
    <location>
        <begin position="111"/>
        <end position="176"/>
    </location>
</feature>
<keyword evidence="4" id="KW-1185">Reference proteome</keyword>
<comment type="caution">
    <text evidence="3">The sequence shown here is derived from an EMBL/GenBank/DDBJ whole genome shotgun (WGS) entry which is preliminary data.</text>
</comment>
<evidence type="ECO:0000256" key="1">
    <source>
        <dbReference type="SAM" id="MobiDB-lite"/>
    </source>
</evidence>
<name>A0A9P4LRC0_9PEZI</name>